<dbReference type="SUPFAM" id="SSF47473">
    <property type="entry name" value="EF-hand"/>
    <property type="match status" value="1"/>
</dbReference>
<keyword evidence="7" id="KW-1185">Reference proteome</keyword>
<keyword evidence="2" id="KW-0964">Secreted</keyword>
<comment type="subcellular location">
    <subcellularLocation>
        <location evidence="1">Secreted</location>
    </subcellularLocation>
</comment>
<evidence type="ECO:0000313" key="8">
    <source>
        <dbReference type="RefSeq" id="XP_014678278.1"/>
    </source>
</evidence>
<feature type="domain" description="SPARC/Testican calcium-binding" evidence="6">
    <location>
        <begin position="49"/>
        <end position="152"/>
    </location>
</feature>
<protein>
    <submittedName>
        <fullName evidence="8">Testican-2-like</fullName>
    </submittedName>
</protein>
<gene>
    <name evidence="8" type="primary">LOC106818069</name>
</gene>
<organism evidence="7 8">
    <name type="scientific">Priapulus caudatus</name>
    <name type="common">Priapulid worm</name>
    <dbReference type="NCBI Taxonomy" id="37621"/>
    <lineage>
        <taxon>Eukaryota</taxon>
        <taxon>Metazoa</taxon>
        <taxon>Ecdysozoa</taxon>
        <taxon>Scalidophora</taxon>
        <taxon>Priapulida</taxon>
        <taxon>Priapulimorpha</taxon>
        <taxon>Priapulimorphida</taxon>
        <taxon>Priapulidae</taxon>
        <taxon>Priapulus</taxon>
    </lineage>
</organism>
<proteinExistence type="predicted"/>
<dbReference type="PANTHER" id="PTHR13866:SF30">
    <property type="match status" value="1"/>
</dbReference>
<dbReference type="InterPro" id="IPR011992">
    <property type="entry name" value="EF-hand-dom_pair"/>
</dbReference>
<keyword evidence="5" id="KW-0325">Glycoprotein</keyword>
<evidence type="ECO:0000256" key="3">
    <source>
        <dbReference type="ARBA" id="ARBA00022729"/>
    </source>
</evidence>
<evidence type="ECO:0000313" key="7">
    <source>
        <dbReference type="Proteomes" id="UP000695022"/>
    </source>
</evidence>
<evidence type="ECO:0000256" key="2">
    <source>
        <dbReference type="ARBA" id="ARBA00022525"/>
    </source>
</evidence>
<dbReference type="InterPro" id="IPR019577">
    <property type="entry name" value="SPARC/Testican_Ca-bd-dom"/>
</dbReference>
<dbReference type="RefSeq" id="XP_014678278.1">
    <property type="nucleotide sequence ID" value="XM_014822792.1"/>
</dbReference>
<dbReference type="Gene3D" id="1.10.238.10">
    <property type="entry name" value="EF-hand"/>
    <property type="match status" value="1"/>
</dbReference>
<keyword evidence="3" id="KW-0732">Signal</keyword>
<evidence type="ECO:0000259" key="6">
    <source>
        <dbReference type="Pfam" id="PF10591"/>
    </source>
</evidence>
<evidence type="ECO:0000256" key="5">
    <source>
        <dbReference type="ARBA" id="ARBA00023180"/>
    </source>
</evidence>
<dbReference type="Pfam" id="PF10591">
    <property type="entry name" value="SPARC_Ca_bdg"/>
    <property type="match status" value="1"/>
</dbReference>
<dbReference type="GeneID" id="106818069"/>
<name>A0ABM1F1F7_PRICU</name>
<accession>A0ABM1F1F7</accession>
<reference evidence="8" key="1">
    <citation type="submission" date="2025-08" db="UniProtKB">
        <authorList>
            <consortium name="RefSeq"/>
        </authorList>
    </citation>
    <scope>IDENTIFICATION</scope>
</reference>
<keyword evidence="4" id="KW-1015">Disulfide bond</keyword>
<evidence type="ECO:0000256" key="1">
    <source>
        <dbReference type="ARBA" id="ARBA00004613"/>
    </source>
</evidence>
<sequence length="158" mass="18612">MKGFMHLSMKGFTHLSMKGFMHLSMKGFTHLTMKGFIYLSMKGFTYLSMKECTDVEMRMMGDRMLDWFHVIMVDAKRAGSNVTFIKEYWPRLCRKSAGWMFGNLDEDRDDTLSLSELASIENVEYEHCVKPFIDRCDTDMDAKLNREEWCKCFEEACK</sequence>
<evidence type="ECO:0000256" key="4">
    <source>
        <dbReference type="ARBA" id="ARBA00023157"/>
    </source>
</evidence>
<dbReference type="Proteomes" id="UP000695022">
    <property type="component" value="Unplaced"/>
</dbReference>
<dbReference type="PANTHER" id="PTHR13866">
    <property type="entry name" value="SPARC OSTEONECTIN"/>
    <property type="match status" value="1"/>
</dbReference>